<gene>
    <name evidence="4" type="ORF">AAEY27_18955</name>
</gene>
<accession>A0ABZ3BB14</accession>
<feature type="domain" description="HipA-like C-terminal" evidence="3">
    <location>
        <begin position="1"/>
        <end position="80"/>
    </location>
</feature>
<evidence type="ECO:0000259" key="3">
    <source>
        <dbReference type="Pfam" id="PF07804"/>
    </source>
</evidence>
<dbReference type="Pfam" id="PF07804">
    <property type="entry name" value="HipA_C"/>
    <property type="match status" value="1"/>
</dbReference>
<keyword evidence="1" id="KW-0808">Transferase</keyword>
<evidence type="ECO:0000313" key="4">
    <source>
        <dbReference type="EMBL" id="WZW00540.1"/>
    </source>
</evidence>
<reference evidence="4 5" key="1">
    <citation type="submission" date="2024-04" db="EMBL/GenBank/DDBJ databases">
        <title>Kosakonia calanthae sp. nov., a halophilic bacterium isolated from leaves of Calanthe tiplacata.</title>
        <authorList>
            <person name="Wu P."/>
        </authorList>
    </citation>
    <scope>NUCLEOTIDE SEQUENCE [LARGE SCALE GENOMIC DNA]</scope>
    <source>
        <strain evidence="4 5">BYX6</strain>
    </source>
</reference>
<evidence type="ECO:0000256" key="2">
    <source>
        <dbReference type="ARBA" id="ARBA00022777"/>
    </source>
</evidence>
<sequence length="110" mass="12367">MVFNIAVSNNDDHLRNHGFIYQDGGWVLSPAYDINPVPDAQGLHLNISDVDNSLDYDLAMSVIDFFQLSFSEAQSIKSDVFASVSQWRKLAESLNISRSEQERMAPAFNI</sequence>
<keyword evidence="5" id="KW-1185">Reference proteome</keyword>
<proteinExistence type="predicted"/>
<keyword evidence="2" id="KW-0418">Kinase</keyword>
<name>A0ABZ3BB14_9ENTR</name>
<dbReference type="RefSeq" id="WP_342325643.1">
    <property type="nucleotide sequence ID" value="NZ_CP151800.1"/>
</dbReference>
<organism evidence="4 5">
    <name type="scientific">Kosakonia calanthes</name>
    <dbReference type="NCBI Taxonomy" id="3139408"/>
    <lineage>
        <taxon>Bacteria</taxon>
        <taxon>Pseudomonadati</taxon>
        <taxon>Pseudomonadota</taxon>
        <taxon>Gammaproteobacteria</taxon>
        <taxon>Enterobacterales</taxon>
        <taxon>Enterobacteriaceae</taxon>
        <taxon>Kosakonia</taxon>
    </lineage>
</organism>
<evidence type="ECO:0000313" key="5">
    <source>
        <dbReference type="Proteomes" id="UP001466893"/>
    </source>
</evidence>
<evidence type="ECO:0000256" key="1">
    <source>
        <dbReference type="ARBA" id="ARBA00022679"/>
    </source>
</evidence>
<protein>
    <submittedName>
        <fullName evidence="4">HipA domain-containing protein</fullName>
    </submittedName>
</protein>
<dbReference type="InterPro" id="IPR012893">
    <property type="entry name" value="HipA-like_C"/>
</dbReference>
<dbReference type="EMBL" id="CP151800">
    <property type="protein sequence ID" value="WZW00540.1"/>
    <property type="molecule type" value="Genomic_DNA"/>
</dbReference>
<dbReference type="Proteomes" id="UP001466893">
    <property type="component" value="Chromosome"/>
</dbReference>